<dbReference type="CDD" id="cd03442">
    <property type="entry name" value="BFIT_BACH"/>
    <property type="match status" value="1"/>
</dbReference>
<dbReference type="InterPro" id="IPR040170">
    <property type="entry name" value="Cytosol_ACT"/>
</dbReference>
<evidence type="ECO:0000256" key="1">
    <source>
        <dbReference type="ARBA" id="ARBA00010458"/>
    </source>
</evidence>
<dbReference type="STRING" id="1283.ShL2_00964"/>
<dbReference type="EMBL" id="JAVSOO010000016">
    <property type="protein sequence ID" value="MDT4286848.1"/>
    <property type="molecule type" value="Genomic_DNA"/>
</dbReference>
<dbReference type="Proteomes" id="UP000238153">
    <property type="component" value="Unassembled WGS sequence"/>
</dbReference>
<reference evidence="6 8" key="1">
    <citation type="submission" date="2017-11" db="EMBL/GenBank/DDBJ databases">
        <authorList>
            <person name="Founou R.C."/>
            <person name="Founou L."/>
            <person name="Allam M."/>
            <person name="Ismail A."/>
            <person name="Essack S.Y."/>
        </authorList>
    </citation>
    <scope>NUCLEOTIDE SEQUENCE [LARGE SCALE GENOMIC DNA]</scope>
    <source>
        <strain evidence="6 8">G811N2B1</strain>
    </source>
</reference>
<gene>
    <name evidence="6" type="ORF">CV019_00765</name>
    <name evidence="7" type="ORF">FNL11_09220</name>
    <name evidence="5" type="ORF">RO950_07415</name>
</gene>
<reference evidence="7 9" key="2">
    <citation type="submission" date="2019-07" db="EMBL/GenBank/DDBJ databases">
        <title>Genome Sequencing and Assembly of Staphylococcus haemolyticus SDA2.</title>
        <authorList>
            <person name="Emmons C.B."/>
            <person name="Park C."/>
            <person name="Sevigny J.L."/>
            <person name="Andam C."/>
        </authorList>
    </citation>
    <scope>NUCLEOTIDE SEQUENCE [LARGE SCALE GENOMIC DNA]</scope>
    <source>
        <strain evidence="7 9">SDA2</strain>
    </source>
</reference>
<dbReference type="OMA" id="MDEMAFL"/>
<dbReference type="GO" id="GO:0009062">
    <property type="term" value="P:fatty acid catabolic process"/>
    <property type="evidence" value="ECO:0007669"/>
    <property type="project" value="TreeGrafter"/>
</dbReference>
<dbReference type="InterPro" id="IPR006683">
    <property type="entry name" value="Thioestr_dom"/>
</dbReference>
<dbReference type="PROSITE" id="PS51770">
    <property type="entry name" value="HOTDOG_ACOT"/>
    <property type="match status" value="1"/>
</dbReference>
<dbReference type="GO" id="GO:0052816">
    <property type="term" value="F:long-chain fatty acyl-CoA hydrolase activity"/>
    <property type="evidence" value="ECO:0007669"/>
    <property type="project" value="TreeGrafter"/>
</dbReference>
<dbReference type="EMBL" id="VJMP01000007">
    <property type="protein sequence ID" value="TRL77016.1"/>
    <property type="molecule type" value="Genomic_DNA"/>
</dbReference>
<name>A0A2A1KBB4_STAHA</name>
<reference evidence="5 10" key="3">
    <citation type="submission" date="2023-08" db="EMBL/GenBank/DDBJ databases">
        <title>Genomic surveillance of Staphylococcus haemolyticus neonatal outbreak in southern France.</title>
        <authorList>
            <person name="Magnan C."/>
            <person name="Morsli M."/>
            <person name="Thiery B."/>
            <person name="Salipante F."/>
            <person name="Attar J."/>
            <person name="Massimo D.M."/>
            <person name="Ory J."/>
            <person name="Pantel A."/>
            <person name="Lavigne J.-P."/>
        </authorList>
    </citation>
    <scope>NUCLEOTIDE SEQUENCE [LARGE SCALE GENOMIC DNA]</scope>
    <source>
        <strain evidence="5 10">NSH026</strain>
    </source>
</reference>
<evidence type="ECO:0000313" key="10">
    <source>
        <dbReference type="Proteomes" id="UP001269271"/>
    </source>
</evidence>
<evidence type="ECO:0000313" key="8">
    <source>
        <dbReference type="Proteomes" id="UP000238153"/>
    </source>
</evidence>
<dbReference type="GeneID" id="93780459"/>
<evidence type="ECO:0000256" key="2">
    <source>
        <dbReference type="ARBA" id="ARBA00022801"/>
    </source>
</evidence>
<dbReference type="PANTHER" id="PTHR11049:SF24">
    <property type="entry name" value="CYTOSOLIC ACYL COENZYME A THIOESTER HYDROLASE"/>
    <property type="match status" value="1"/>
</dbReference>
<comment type="similarity">
    <text evidence="1">Belongs to the acyl coenzyme A hydrolase family.</text>
</comment>
<dbReference type="GO" id="GO:0006637">
    <property type="term" value="P:acyl-CoA metabolic process"/>
    <property type="evidence" value="ECO:0007669"/>
    <property type="project" value="TreeGrafter"/>
</dbReference>
<dbReference type="Pfam" id="PF03061">
    <property type="entry name" value="4HBT"/>
    <property type="match status" value="1"/>
</dbReference>
<dbReference type="EC" id="3.1.2.20" evidence="5"/>
<proteinExistence type="inferred from homology"/>
<accession>A0A2A1KBB4</accession>
<dbReference type="SUPFAM" id="SSF54637">
    <property type="entry name" value="Thioesterase/thiol ester dehydrase-isomerase"/>
    <property type="match status" value="1"/>
</dbReference>
<dbReference type="Proteomes" id="UP001269271">
    <property type="component" value="Unassembled WGS sequence"/>
</dbReference>
<dbReference type="AlphaFoldDB" id="A0A2A1KBB4"/>
<evidence type="ECO:0000313" key="9">
    <source>
        <dbReference type="Proteomes" id="UP000316594"/>
    </source>
</evidence>
<dbReference type="Gene3D" id="3.10.129.10">
    <property type="entry name" value="Hotdog Thioesterase"/>
    <property type="match status" value="1"/>
</dbReference>
<dbReference type="PANTHER" id="PTHR11049">
    <property type="entry name" value="ACYL COENZYME A THIOESTER HYDROLASE"/>
    <property type="match status" value="1"/>
</dbReference>
<protein>
    <submittedName>
        <fullName evidence="7">Acyl-CoA thioesterase</fullName>
        <ecNumber evidence="5">3.1.2.20</ecNumber>
    </submittedName>
</protein>
<evidence type="ECO:0000259" key="4">
    <source>
        <dbReference type="PROSITE" id="PS51770"/>
    </source>
</evidence>
<evidence type="ECO:0000313" key="6">
    <source>
        <dbReference type="EMBL" id="PPJ79048.1"/>
    </source>
</evidence>
<evidence type="ECO:0000313" key="7">
    <source>
        <dbReference type="EMBL" id="TRL77016.1"/>
    </source>
</evidence>
<dbReference type="Proteomes" id="UP000316594">
    <property type="component" value="Unassembled WGS sequence"/>
</dbReference>
<comment type="caution">
    <text evidence="7">The sequence shown here is derived from an EMBL/GenBank/DDBJ whole genome shotgun (WGS) entry which is preliminary data.</text>
</comment>
<dbReference type="KEGG" id="shh:ShL2_00964"/>
<keyword evidence="2 3" id="KW-0378">Hydrolase</keyword>
<dbReference type="InterPro" id="IPR033120">
    <property type="entry name" value="HOTDOG_ACOT"/>
</dbReference>
<dbReference type="RefSeq" id="WP_011275382.1">
    <property type="nucleotide sequence ID" value="NZ_BKAY01000013.1"/>
</dbReference>
<evidence type="ECO:0000256" key="3">
    <source>
        <dbReference type="PROSITE-ProRule" id="PRU01106"/>
    </source>
</evidence>
<dbReference type="EMBL" id="PGWX01000063">
    <property type="protein sequence ID" value="PPJ79048.1"/>
    <property type="molecule type" value="Genomic_DNA"/>
</dbReference>
<keyword evidence="10" id="KW-1185">Reference proteome</keyword>
<organism evidence="7 9">
    <name type="scientific">Staphylococcus haemolyticus</name>
    <dbReference type="NCBI Taxonomy" id="1283"/>
    <lineage>
        <taxon>Bacteria</taxon>
        <taxon>Bacillati</taxon>
        <taxon>Bacillota</taxon>
        <taxon>Bacilli</taxon>
        <taxon>Bacillales</taxon>
        <taxon>Staphylococcaceae</taxon>
        <taxon>Staphylococcus</taxon>
    </lineage>
</organism>
<sequence length="177" mass="19928">MSNSQGIRKSMSESKSYKAKQVFPQDTNHHHTMFGGSLMANIDEIAAITAMKHANAQVVTASTDSVDFLRPIKTGDITSYEAMVSYAGTSSMEVCVQIIIEDVLNKERHLAALSFLTFVALDDNGKPVQVPDVYPESKVEKWFYESAPKRVQRRKDRREESKNTIEFLSNAQHIEEL</sequence>
<dbReference type="FunFam" id="3.10.129.10:FF:000027">
    <property type="entry name" value="Uncharacterized acyl-CoA thioester hydrolase"/>
    <property type="match status" value="1"/>
</dbReference>
<feature type="domain" description="HotDog ACOT-type" evidence="4">
    <location>
        <begin position="12"/>
        <end position="124"/>
    </location>
</feature>
<evidence type="ECO:0000313" key="5">
    <source>
        <dbReference type="EMBL" id="MDT4286848.1"/>
    </source>
</evidence>
<dbReference type="InterPro" id="IPR029069">
    <property type="entry name" value="HotDog_dom_sf"/>
</dbReference>
<dbReference type="GO" id="GO:0005829">
    <property type="term" value="C:cytosol"/>
    <property type="evidence" value="ECO:0007669"/>
    <property type="project" value="TreeGrafter"/>
</dbReference>